<protein>
    <recommendedName>
        <fullName evidence="8">Endoribonuclease YbeY</fullName>
        <ecNumber evidence="8">3.1.-.-</ecNumber>
    </recommendedName>
</protein>
<proteinExistence type="inferred from homology"/>
<dbReference type="InterPro" id="IPR020549">
    <property type="entry name" value="YbeY_CS"/>
</dbReference>
<keyword evidence="2 8" id="KW-0690">Ribosome biogenesis</keyword>
<reference evidence="9" key="2">
    <citation type="submission" date="2022-08" db="EMBL/GenBank/DDBJ databases">
        <authorList>
            <person name="Dong C."/>
        </authorList>
    </citation>
    <scope>NUCLEOTIDE SEQUENCE</scope>
    <source>
        <strain evidence="9">59MF3M-4</strain>
    </source>
</reference>
<dbReference type="InterPro" id="IPR023091">
    <property type="entry name" value="MetalPrtase_cat_dom_sf_prd"/>
</dbReference>
<sequence length="159" mass="17762">MNLLLDVQIADELEGFSAFLPSEEQLHHWASAALSGRTDFAEPELTIRLVAEDESQELNSEYRGKDKPTNVLSFPFEAPPQVPIELLGDLIVCAQVVQQESIEQNKPAEAHWAHMVVHGCLHLLGYDHIKDDEADVMEDLERQIMAGLGFSDPYPDEAP</sequence>
<keyword evidence="8" id="KW-0698">rRNA processing</keyword>
<dbReference type="AlphaFoldDB" id="A0A9X3AJ42"/>
<dbReference type="GO" id="GO:0008270">
    <property type="term" value="F:zinc ion binding"/>
    <property type="evidence" value="ECO:0007669"/>
    <property type="project" value="UniProtKB-UniRule"/>
</dbReference>
<dbReference type="HAMAP" id="MF_00009">
    <property type="entry name" value="Endoribonucl_YbeY"/>
    <property type="match status" value="1"/>
</dbReference>
<evidence type="ECO:0000256" key="3">
    <source>
        <dbReference type="ARBA" id="ARBA00022722"/>
    </source>
</evidence>
<dbReference type="GO" id="GO:0006364">
    <property type="term" value="P:rRNA processing"/>
    <property type="evidence" value="ECO:0007669"/>
    <property type="project" value="UniProtKB-UniRule"/>
</dbReference>
<dbReference type="Proteomes" id="UP001147830">
    <property type="component" value="Unassembled WGS sequence"/>
</dbReference>
<reference evidence="9" key="1">
    <citation type="journal article" date="2022" name="Front. Microbiol.">
        <title>Genome-based taxonomic rearrangement of Oceanobacter-related bacteria including the description of Thalassolituus hydrocarbonoclasticus sp. nov. and Thalassolituus pacificus sp. nov. and emended description of the genus Thalassolituus.</title>
        <authorList>
            <person name="Dong C."/>
            <person name="Wei L."/>
            <person name="Wang J."/>
            <person name="Lai Q."/>
            <person name="Huang Z."/>
            <person name="Shao Z."/>
        </authorList>
    </citation>
    <scope>NUCLEOTIDE SEQUENCE</scope>
    <source>
        <strain evidence="9">59MF3M-4</strain>
    </source>
</reference>
<dbReference type="GO" id="GO:0005737">
    <property type="term" value="C:cytoplasm"/>
    <property type="evidence" value="ECO:0007669"/>
    <property type="project" value="UniProtKB-SubCell"/>
</dbReference>
<dbReference type="PANTHER" id="PTHR46986:SF1">
    <property type="entry name" value="ENDORIBONUCLEASE YBEY, CHLOROPLASTIC"/>
    <property type="match status" value="1"/>
</dbReference>
<keyword evidence="5 8" id="KW-0255">Endonuclease</keyword>
<dbReference type="PROSITE" id="PS01306">
    <property type="entry name" value="UPF0054"/>
    <property type="match status" value="1"/>
</dbReference>
<evidence type="ECO:0000256" key="8">
    <source>
        <dbReference type="HAMAP-Rule" id="MF_00009"/>
    </source>
</evidence>
<comment type="similarity">
    <text evidence="1 8">Belongs to the endoribonuclease YbeY family.</text>
</comment>
<keyword evidence="4 8" id="KW-0479">Metal-binding</keyword>
<feature type="binding site" evidence="8">
    <location>
        <position position="122"/>
    </location>
    <ligand>
        <name>Zn(2+)</name>
        <dbReference type="ChEBI" id="CHEBI:29105"/>
        <note>catalytic</note>
    </ligand>
</feature>
<evidence type="ECO:0000256" key="2">
    <source>
        <dbReference type="ARBA" id="ARBA00022517"/>
    </source>
</evidence>
<keyword evidence="7 8" id="KW-0862">Zinc</keyword>
<dbReference type="GO" id="GO:0004222">
    <property type="term" value="F:metalloendopeptidase activity"/>
    <property type="evidence" value="ECO:0007669"/>
    <property type="project" value="InterPro"/>
</dbReference>
<feature type="binding site" evidence="8">
    <location>
        <position position="118"/>
    </location>
    <ligand>
        <name>Zn(2+)</name>
        <dbReference type="ChEBI" id="CHEBI:29105"/>
        <note>catalytic</note>
    </ligand>
</feature>
<evidence type="ECO:0000256" key="6">
    <source>
        <dbReference type="ARBA" id="ARBA00022801"/>
    </source>
</evidence>
<comment type="cofactor">
    <cofactor evidence="8">
        <name>Zn(2+)</name>
        <dbReference type="ChEBI" id="CHEBI:29105"/>
    </cofactor>
    <text evidence="8">Binds 1 zinc ion.</text>
</comment>
<evidence type="ECO:0000313" key="9">
    <source>
        <dbReference type="EMBL" id="MCT7360707.1"/>
    </source>
</evidence>
<comment type="function">
    <text evidence="8">Single strand-specific metallo-endoribonuclease involved in late-stage 70S ribosome quality control and in maturation of the 3' terminus of the 16S rRNA.</text>
</comment>
<dbReference type="NCBIfam" id="TIGR00043">
    <property type="entry name" value="rRNA maturation RNase YbeY"/>
    <property type="match status" value="1"/>
</dbReference>
<dbReference type="Gene3D" id="3.40.390.30">
    <property type="entry name" value="Metalloproteases ('zincins'), catalytic domain"/>
    <property type="match status" value="1"/>
</dbReference>
<evidence type="ECO:0000256" key="5">
    <source>
        <dbReference type="ARBA" id="ARBA00022759"/>
    </source>
</evidence>
<dbReference type="RefSeq" id="WP_260977533.1">
    <property type="nucleotide sequence ID" value="NZ_JAOANI010000028.1"/>
</dbReference>
<dbReference type="EC" id="3.1.-.-" evidence="8"/>
<name>A0A9X3AJ42_9GAMM</name>
<dbReference type="SUPFAM" id="SSF55486">
    <property type="entry name" value="Metalloproteases ('zincins'), catalytic domain"/>
    <property type="match status" value="1"/>
</dbReference>
<keyword evidence="8" id="KW-0963">Cytoplasm</keyword>
<dbReference type="Pfam" id="PF02130">
    <property type="entry name" value="YbeY"/>
    <property type="match status" value="1"/>
</dbReference>
<comment type="subcellular location">
    <subcellularLocation>
        <location evidence="8">Cytoplasm</location>
    </subcellularLocation>
</comment>
<evidence type="ECO:0000256" key="1">
    <source>
        <dbReference type="ARBA" id="ARBA00010875"/>
    </source>
</evidence>
<gene>
    <name evidence="8 9" type="primary">ybeY</name>
    <name evidence="9" type="ORF">NYR02_16925</name>
</gene>
<keyword evidence="3 8" id="KW-0540">Nuclease</keyword>
<feature type="binding site" evidence="8">
    <location>
        <position position="128"/>
    </location>
    <ligand>
        <name>Zn(2+)</name>
        <dbReference type="ChEBI" id="CHEBI:29105"/>
        <note>catalytic</note>
    </ligand>
</feature>
<evidence type="ECO:0000313" key="10">
    <source>
        <dbReference type="Proteomes" id="UP001147830"/>
    </source>
</evidence>
<evidence type="ECO:0000256" key="4">
    <source>
        <dbReference type="ARBA" id="ARBA00022723"/>
    </source>
</evidence>
<dbReference type="PANTHER" id="PTHR46986">
    <property type="entry name" value="ENDORIBONUCLEASE YBEY, CHLOROPLASTIC"/>
    <property type="match status" value="1"/>
</dbReference>
<accession>A0A9X3AJ42</accession>
<evidence type="ECO:0000256" key="7">
    <source>
        <dbReference type="ARBA" id="ARBA00022833"/>
    </source>
</evidence>
<dbReference type="InterPro" id="IPR002036">
    <property type="entry name" value="YbeY"/>
</dbReference>
<organism evidence="9 10">
    <name type="scientific">Thalassolituus pacificus</name>
    <dbReference type="NCBI Taxonomy" id="2975440"/>
    <lineage>
        <taxon>Bacteria</taxon>
        <taxon>Pseudomonadati</taxon>
        <taxon>Pseudomonadota</taxon>
        <taxon>Gammaproteobacteria</taxon>
        <taxon>Oceanospirillales</taxon>
        <taxon>Oceanospirillaceae</taxon>
        <taxon>Thalassolituus</taxon>
    </lineage>
</organism>
<dbReference type="EMBL" id="JAOANI010000028">
    <property type="protein sequence ID" value="MCT7360707.1"/>
    <property type="molecule type" value="Genomic_DNA"/>
</dbReference>
<keyword evidence="10" id="KW-1185">Reference proteome</keyword>
<keyword evidence="6 8" id="KW-0378">Hydrolase</keyword>
<dbReference type="GO" id="GO:0004521">
    <property type="term" value="F:RNA endonuclease activity"/>
    <property type="evidence" value="ECO:0007669"/>
    <property type="project" value="UniProtKB-UniRule"/>
</dbReference>
<comment type="caution">
    <text evidence="9">The sequence shown here is derived from an EMBL/GenBank/DDBJ whole genome shotgun (WGS) entry which is preliminary data.</text>
</comment>